<feature type="compositionally biased region" description="Basic and acidic residues" evidence="11">
    <location>
        <begin position="110"/>
        <end position="127"/>
    </location>
</feature>
<dbReference type="InterPro" id="IPR042529">
    <property type="entry name" value="IF_2B-like_C"/>
</dbReference>
<dbReference type="GeneID" id="111099614"/>
<evidence type="ECO:0000313" key="12">
    <source>
        <dbReference type="Proteomes" id="UP000694844"/>
    </source>
</evidence>
<dbReference type="PANTHER" id="PTHR10233:SF14">
    <property type="entry name" value="TRANSLATION INITIATION FACTOR EIF-2B SUBUNIT DELTA"/>
    <property type="match status" value="1"/>
</dbReference>
<evidence type="ECO:0000256" key="10">
    <source>
        <dbReference type="RuleBase" id="RU003814"/>
    </source>
</evidence>
<dbReference type="GO" id="GO:0005829">
    <property type="term" value="C:cytosol"/>
    <property type="evidence" value="ECO:0007669"/>
    <property type="project" value="UniProtKB-SubCell"/>
</dbReference>
<evidence type="ECO:0000256" key="4">
    <source>
        <dbReference type="ARBA" id="ARBA00022540"/>
    </source>
</evidence>
<dbReference type="RefSeq" id="XP_022286692.1">
    <property type="nucleotide sequence ID" value="XM_022430984.1"/>
</dbReference>
<feature type="compositionally biased region" description="Basic residues" evidence="11">
    <location>
        <begin position="24"/>
        <end position="33"/>
    </location>
</feature>
<dbReference type="Pfam" id="PF01008">
    <property type="entry name" value="IF-2B"/>
    <property type="match status" value="1"/>
</dbReference>
<evidence type="ECO:0000256" key="8">
    <source>
        <dbReference type="ARBA" id="ARBA00044356"/>
    </source>
</evidence>
<evidence type="ECO:0000313" key="13">
    <source>
        <dbReference type="RefSeq" id="XP_022286684.1"/>
    </source>
</evidence>
<reference evidence="13 14" key="2">
    <citation type="submission" date="2025-04" db="UniProtKB">
        <authorList>
            <consortium name="RefSeq"/>
        </authorList>
    </citation>
    <scope>IDENTIFICATION</scope>
    <source>
        <tissue evidence="13 14">Whole sample</tissue>
    </source>
</reference>
<feature type="compositionally biased region" description="Basic and acidic residues" evidence="11">
    <location>
        <begin position="34"/>
        <end position="48"/>
    </location>
</feature>
<evidence type="ECO:0000256" key="3">
    <source>
        <dbReference type="ARBA" id="ARBA00022490"/>
    </source>
</evidence>
<dbReference type="OrthoDB" id="10254737at2759"/>
<name>A0A8B8A5F0_CRAVI</name>
<dbReference type="Gene3D" id="3.40.50.10470">
    <property type="entry name" value="Translation initiation factor eif-2b, domain 2"/>
    <property type="match status" value="1"/>
</dbReference>
<dbReference type="Proteomes" id="UP000694844">
    <property type="component" value="Chromosome 1"/>
</dbReference>
<dbReference type="KEGG" id="cvn:111099614"/>
<comment type="similarity">
    <text evidence="2 10">Belongs to the eIF-2B alpha/beta/delta subunits family.</text>
</comment>
<dbReference type="InterPro" id="IPR000649">
    <property type="entry name" value="IF-2B-related"/>
</dbReference>
<evidence type="ECO:0000256" key="11">
    <source>
        <dbReference type="SAM" id="MobiDB-lite"/>
    </source>
</evidence>
<keyword evidence="4" id="KW-0396">Initiation factor</keyword>
<gene>
    <name evidence="13 14" type="primary">LOC111099614</name>
</gene>
<dbReference type="FunFam" id="3.40.50.10470:FF:000002">
    <property type="entry name" value="Probable translation initiation factor eIF-2B subunit delta"/>
    <property type="match status" value="1"/>
</dbReference>
<accession>A0A8B8A5F0</accession>
<feature type="compositionally biased region" description="Basic and acidic residues" evidence="11">
    <location>
        <begin position="55"/>
        <end position="80"/>
    </location>
</feature>
<dbReference type="AlphaFoldDB" id="A0A8B8A5F0"/>
<dbReference type="GO" id="GO:0007417">
    <property type="term" value="P:central nervous system development"/>
    <property type="evidence" value="ECO:0007669"/>
    <property type="project" value="UniProtKB-ARBA"/>
</dbReference>
<protein>
    <recommendedName>
        <fullName evidence="7">Translation initiation factor eIF2B subunit delta</fullName>
    </recommendedName>
    <alternativeName>
        <fullName evidence="8">eIF2B GDP-GTP exchange factor subunit delta</fullName>
    </alternativeName>
</protein>
<evidence type="ECO:0000256" key="2">
    <source>
        <dbReference type="ARBA" id="ARBA00007251"/>
    </source>
</evidence>
<feature type="region of interest" description="Disordered" evidence="11">
    <location>
        <begin position="1"/>
        <end position="127"/>
    </location>
</feature>
<dbReference type="GO" id="GO:0005085">
    <property type="term" value="F:guanyl-nucleotide exchange factor activity"/>
    <property type="evidence" value="ECO:0007669"/>
    <property type="project" value="UniProtKB-ARBA"/>
</dbReference>
<reference evidence="12" key="1">
    <citation type="submission" date="2024-06" db="UniProtKB">
        <authorList>
            <consortium name="RefSeq"/>
        </authorList>
    </citation>
    <scope>NUCLEOTIDE SEQUENCE [LARGE SCALE GENOMIC DNA]</scope>
</reference>
<dbReference type="InterPro" id="IPR037171">
    <property type="entry name" value="NagB/RpiA_transferase-like"/>
</dbReference>
<proteinExistence type="inferred from homology"/>
<organism evidence="12 14">
    <name type="scientific">Crassostrea virginica</name>
    <name type="common">Eastern oyster</name>
    <dbReference type="NCBI Taxonomy" id="6565"/>
    <lineage>
        <taxon>Eukaryota</taxon>
        <taxon>Metazoa</taxon>
        <taxon>Spiralia</taxon>
        <taxon>Lophotrochozoa</taxon>
        <taxon>Mollusca</taxon>
        <taxon>Bivalvia</taxon>
        <taxon>Autobranchia</taxon>
        <taxon>Pteriomorphia</taxon>
        <taxon>Ostreida</taxon>
        <taxon>Ostreoidea</taxon>
        <taxon>Ostreidae</taxon>
        <taxon>Crassostrea</taxon>
    </lineage>
</organism>
<dbReference type="SUPFAM" id="SSF100950">
    <property type="entry name" value="NagB/RpiA/CoA transferase-like"/>
    <property type="match status" value="1"/>
</dbReference>
<evidence type="ECO:0000256" key="5">
    <source>
        <dbReference type="ARBA" id="ARBA00022917"/>
    </source>
</evidence>
<keyword evidence="3" id="KW-0963">Cytoplasm</keyword>
<dbReference type="PANTHER" id="PTHR10233">
    <property type="entry name" value="TRANSLATION INITIATION FACTOR EIF-2B"/>
    <property type="match status" value="1"/>
</dbReference>
<keyword evidence="5" id="KW-0648">Protein biosynthesis</keyword>
<dbReference type="GO" id="GO:0140535">
    <property type="term" value="C:intracellular protein-containing complex"/>
    <property type="evidence" value="ECO:0007669"/>
    <property type="project" value="UniProtKB-ARBA"/>
</dbReference>
<evidence type="ECO:0000313" key="14">
    <source>
        <dbReference type="RefSeq" id="XP_022286692.1"/>
    </source>
</evidence>
<dbReference type="GO" id="GO:0003743">
    <property type="term" value="F:translation initiation factor activity"/>
    <property type="evidence" value="ECO:0007669"/>
    <property type="project" value="UniProtKB-KW"/>
</dbReference>
<dbReference type="RefSeq" id="XP_022286684.1">
    <property type="nucleotide sequence ID" value="XM_022430976.1"/>
</dbReference>
<evidence type="ECO:0000256" key="6">
    <source>
        <dbReference type="ARBA" id="ARBA00043898"/>
    </source>
</evidence>
<evidence type="ECO:0000256" key="9">
    <source>
        <dbReference type="ARBA" id="ARBA00046432"/>
    </source>
</evidence>
<comment type="subcellular location">
    <subcellularLocation>
        <location evidence="1">Cytoplasm</location>
        <location evidence="1">Cytosol</location>
    </subcellularLocation>
</comment>
<evidence type="ECO:0000256" key="7">
    <source>
        <dbReference type="ARBA" id="ARBA00044147"/>
    </source>
</evidence>
<comment type="function">
    <text evidence="6">Acts as a component of the translation initiation factor 2B (eIF2B) complex, which catalyzes the exchange of GDP for GTP on eukaryotic initiation factor 2 (eIF2) gamma subunit. Its guanine nucleotide exchange factor activity is repressed when bound to eIF2 complex phosphorylated on the alpha subunit, thereby limiting the amount of methionyl-initiator methionine tRNA available to the ribosome and consequently global translation is repressed.</text>
</comment>
<comment type="subunit">
    <text evidence="9">Component of the translation initiation factor 2B (eIF2B) complex which is a heterodecamer of two sets of five different subunits: alpha, beta, gamma, delta and epsilon. Subunits alpha, beta and delta comprise a regulatory subcomplex and subunits epsilon and gamma comprise a catalytic subcomplex. Within the complex, the hexameric regulatory complex resides at the center, with the two heterodimeric catalytic subcomplexes bound on opposite sides.</text>
</comment>
<dbReference type="GO" id="GO:0048513">
    <property type="term" value="P:animal organ development"/>
    <property type="evidence" value="ECO:0007669"/>
    <property type="project" value="UniProtKB-ARBA"/>
</dbReference>
<sequence length="502" mass="56219">MAEKQGETVLTEPKQEQSSPSDKKSKKEKKAKKEGKDGHPKEKKDKVDPNQPQKSKAELRAERRAKQEAQRAAKQEKKDGASSAGPKQEGSGANVKKETQAKEGSATSAVKKEPKRVPDHLKADDAETQKRVAKRLEKQHLPQRTVAQRKVRLFNHLHQYEREVSLTGSFSFSSGGIHPVIIKLGLQYAEGVICGSNARCLAMLAAFKQVIRDYTTPPQKELSRDLEAKLKPYISFLTQCRLMSVSMGNAVKHLKHHITHMPNNLKDDEAKSRLLDTIDSYIKERIILSAEAISKYVKDEAKIKDGDVILVYSCSSIVRKVLCDAWNQEKKFKVIVVDARPKMEGKEMLRRLVRAGIPCSYFMINAASYAMQEATKVMLGAHALLANGCVMSRVGTSQIALIAKAWNVPVLVCCETYKFCERGQTDSFVYNELGDPDDLVYIGNKTPYLNDWRDYNSLTLLNLVYDVTPPEFISLVITELGLIPCTSVPVVLRMKQAETNET</sequence>
<keyword evidence="12" id="KW-1185">Reference proteome</keyword>
<evidence type="ECO:0000256" key="1">
    <source>
        <dbReference type="ARBA" id="ARBA00004514"/>
    </source>
</evidence>